<dbReference type="AlphaFoldDB" id="A0A8T2BC41"/>
<reference evidence="1 2" key="1">
    <citation type="submission" date="2020-12" db="EMBL/GenBank/DDBJ databases">
        <title>Concerted genomic and epigenomic changes stabilize Arabidopsis allopolyploids.</title>
        <authorList>
            <person name="Chen Z."/>
        </authorList>
    </citation>
    <scope>NUCLEOTIDE SEQUENCE [LARGE SCALE GENOMIC DNA]</scope>
    <source>
        <strain evidence="1">As9502</strain>
        <tissue evidence="1">Leaf</tissue>
    </source>
</reference>
<proteinExistence type="predicted"/>
<evidence type="ECO:0000313" key="1">
    <source>
        <dbReference type="EMBL" id="KAG7584375.1"/>
    </source>
</evidence>
<evidence type="ECO:0008006" key="3">
    <source>
        <dbReference type="Google" id="ProtNLM"/>
    </source>
</evidence>
<sequence length="230" mass="26004">MSLKSLKGTTGISRILGIESYAVRGSTSNTRGLEWFIIARSNVKHYNLLTFLIGREGLIVGMVFGENVQNISSLESGDLEILRNRRRTYIVQASDCGDIGVFDPSRKTWNILPVKPCPAKFGFMMEHEGDIFVMTLRRNKYPWVVKLNFKREVWEEKRKVGGLTVFASEPGSFTRADLSAKERNRIYPSHNGQIGVYYSLGDENSSHPPTCTYLSDRAAWVDPPHNNITL</sequence>
<dbReference type="PANTHER" id="PTHR33127:SF5">
    <property type="entry name" value="TRANSMEMBRANE PROTEIN"/>
    <property type="match status" value="1"/>
</dbReference>
<keyword evidence="2" id="KW-1185">Reference proteome</keyword>
<dbReference type="Proteomes" id="UP000694251">
    <property type="component" value="Chromosome 8"/>
</dbReference>
<dbReference type="EMBL" id="JAEFBJ010000008">
    <property type="protein sequence ID" value="KAG7584375.1"/>
    <property type="molecule type" value="Genomic_DNA"/>
</dbReference>
<accession>A0A8T2BC41</accession>
<name>A0A8T2BC41_ARASU</name>
<dbReference type="PANTHER" id="PTHR33127">
    <property type="entry name" value="TRANSMEMBRANE PROTEIN"/>
    <property type="match status" value="1"/>
</dbReference>
<dbReference type="OrthoDB" id="1863935at2759"/>
<gene>
    <name evidence="1" type="ORF">ISN44_As08g038320</name>
</gene>
<evidence type="ECO:0000313" key="2">
    <source>
        <dbReference type="Proteomes" id="UP000694251"/>
    </source>
</evidence>
<protein>
    <recommendedName>
        <fullName evidence="3">F-box family protein</fullName>
    </recommendedName>
</protein>
<comment type="caution">
    <text evidence="1">The sequence shown here is derived from an EMBL/GenBank/DDBJ whole genome shotgun (WGS) entry which is preliminary data.</text>
</comment>
<organism evidence="1 2">
    <name type="scientific">Arabidopsis suecica</name>
    <name type="common">Swedish thale-cress</name>
    <name type="synonym">Cardaminopsis suecica</name>
    <dbReference type="NCBI Taxonomy" id="45249"/>
    <lineage>
        <taxon>Eukaryota</taxon>
        <taxon>Viridiplantae</taxon>
        <taxon>Streptophyta</taxon>
        <taxon>Embryophyta</taxon>
        <taxon>Tracheophyta</taxon>
        <taxon>Spermatophyta</taxon>
        <taxon>Magnoliopsida</taxon>
        <taxon>eudicotyledons</taxon>
        <taxon>Gunneridae</taxon>
        <taxon>Pentapetalae</taxon>
        <taxon>rosids</taxon>
        <taxon>malvids</taxon>
        <taxon>Brassicales</taxon>
        <taxon>Brassicaceae</taxon>
        <taxon>Camelineae</taxon>
        <taxon>Arabidopsis</taxon>
    </lineage>
</organism>